<dbReference type="InterPro" id="IPR027304">
    <property type="entry name" value="Trigger_fact/SurA_dom_sf"/>
</dbReference>
<dbReference type="InterPro" id="IPR000297">
    <property type="entry name" value="PPIase_PpiC"/>
</dbReference>
<dbReference type="EMBL" id="JBHSMC010000014">
    <property type="protein sequence ID" value="MFC5465313.1"/>
    <property type="molecule type" value="Genomic_DNA"/>
</dbReference>
<sequence>MKSKLSTKKFTISVIALVIIGAAIIFGAAFSKRDVVASVNGEKITKDDLYETLTDKYGASAVNALIEEKIIDMEAEKAKIKISDDDIAAEMQNYADTVGGQQALDMFMMQQGITKEDLEKDIVQYLKIEKLIGPKIDVTEEEMKEHFEENKESFNEEEQVQASHILVEDEETAKEVKEKVDAGEDFAELAKEYSTDPGSKDNGGDLGYFGKGKMVKEFEEAAFALDVDGISDIVKSEHGYHIIKVTGKKEAKEAVFEDVKEEIKETLFNKELQTEYPTWLNEKKNEYDIENSFETKA</sequence>
<dbReference type="InterPro" id="IPR023058">
    <property type="entry name" value="PPIase_PpiC_CS"/>
</dbReference>
<dbReference type="HAMAP" id="MF_01145">
    <property type="entry name" value="Foldase_PrsA"/>
    <property type="match status" value="1"/>
</dbReference>
<dbReference type="Pfam" id="PF13616">
    <property type="entry name" value="Rotamase_3"/>
    <property type="match status" value="1"/>
</dbReference>
<evidence type="ECO:0000256" key="5">
    <source>
        <dbReference type="ARBA" id="ARBA00022729"/>
    </source>
</evidence>
<evidence type="ECO:0000259" key="13">
    <source>
        <dbReference type="PROSITE" id="PS50198"/>
    </source>
</evidence>
<proteinExistence type="inferred from homology"/>
<keyword evidence="12" id="KW-0812">Transmembrane</keyword>
<keyword evidence="15" id="KW-1185">Reference proteome</keyword>
<evidence type="ECO:0000256" key="3">
    <source>
        <dbReference type="ARBA" id="ARBA00006071"/>
    </source>
</evidence>
<evidence type="ECO:0000256" key="6">
    <source>
        <dbReference type="ARBA" id="ARBA00023110"/>
    </source>
</evidence>
<dbReference type="RefSeq" id="WP_382351474.1">
    <property type="nucleotide sequence ID" value="NZ_JBHSMC010000014.1"/>
</dbReference>
<dbReference type="Gene3D" id="1.10.4030.10">
    <property type="entry name" value="Porin chaperone SurA, peptide-binding domain"/>
    <property type="match status" value="1"/>
</dbReference>
<keyword evidence="5 11" id="KW-0732">Signal</keyword>
<protein>
    <recommendedName>
        <fullName evidence="11">Foldase protein PrsA</fullName>
        <ecNumber evidence="11">5.2.1.8</ecNumber>
    </recommendedName>
</protein>
<dbReference type="Proteomes" id="UP001596147">
    <property type="component" value="Unassembled WGS sequence"/>
</dbReference>
<comment type="catalytic activity">
    <reaction evidence="1 11">
        <text>[protein]-peptidylproline (omega=180) = [protein]-peptidylproline (omega=0)</text>
        <dbReference type="Rhea" id="RHEA:16237"/>
        <dbReference type="Rhea" id="RHEA-COMP:10747"/>
        <dbReference type="Rhea" id="RHEA-COMP:10748"/>
        <dbReference type="ChEBI" id="CHEBI:83833"/>
        <dbReference type="ChEBI" id="CHEBI:83834"/>
        <dbReference type="EC" id="5.2.1.8"/>
    </reaction>
</comment>
<keyword evidence="6 11" id="KW-0697">Rotamase</keyword>
<comment type="subcellular location">
    <subcellularLocation>
        <location evidence="2">Cell membrane</location>
        <topology evidence="2">Lipid-anchor</topology>
    </subcellularLocation>
</comment>
<evidence type="ECO:0000256" key="10">
    <source>
        <dbReference type="ARBA" id="ARBA00023288"/>
    </source>
</evidence>
<dbReference type="PROSITE" id="PS50198">
    <property type="entry name" value="PPIC_PPIASE_2"/>
    <property type="match status" value="1"/>
</dbReference>
<dbReference type="InterPro" id="IPR046357">
    <property type="entry name" value="PPIase_dom_sf"/>
</dbReference>
<dbReference type="PANTHER" id="PTHR47245:SF1">
    <property type="entry name" value="FOLDASE PROTEIN PRSA"/>
    <property type="match status" value="1"/>
</dbReference>
<comment type="function">
    <text evidence="11">Plays a major role in protein secretion by helping the post-translocational extracellular folding of several secreted proteins.</text>
</comment>
<accession>A0ABW0LHA3</accession>
<gene>
    <name evidence="11" type="primary">prsA</name>
    <name evidence="14" type="ORF">ACFPM4_11190</name>
</gene>
<dbReference type="Pfam" id="PF13624">
    <property type="entry name" value="SurA_N_3"/>
    <property type="match status" value="1"/>
</dbReference>
<dbReference type="PROSITE" id="PS01096">
    <property type="entry name" value="PPIC_PPIASE_1"/>
    <property type="match status" value="1"/>
</dbReference>
<reference evidence="15" key="1">
    <citation type="journal article" date="2019" name="Int. J. Syst. Evol. Microbiol.">
        <title>The Global Catalogue of Microorganisms (GCM) 10K type strain sequencing project: providing services to taxonomists for standard genome sequencing and annotation.</title>
        <authorList>
            <consortium name="The Broad Institute Genomics Platform"/>
            <consortium name="The Broad Institute Genome Sequencing Center for Infectious Disease"/>
            <person name="Wu L."/>
            <person name="Ma J."/>
        </authorList>
    </citation>
    <scope>NUCLEOTIDE SEQUENCE [LARGE SCALE GENOMIC DNA]</scope>
    <source>
        <strain evidence="15">CGMCC 1.12237</strain>
    </source>
</reference>
<evidence type="ECO:0000313" key="14">
    <source>
        <dbReference type="EMBL" id="MFC5465313.1"/>
    </source>
</evidence>
<keyword evidence="8" id="KW-0564">Palmitate</keyword>
<evidence type="ECO:0000256" key="11">
    <source>
        <dbReference type="HAMAP-Rule" id="MF_01145"/>
    </source>
</evidence>
<evidence type="ECO:0000256" key="12">
    <source>
        <dbReference type="SAM" id="Phobius"/>
    </source>
</evidence>
<comment type="similarity">
    <text evidence="3 11">Belongs to the PrsA family.</text>
</comment>
<keyword evidence="4 11" id="KW-1003">Cell membrane</keyword>
<evidence type="ECO:0000256" key="7">
    <source>
        <dbReference type="ARBA" id="ARBA00023136"/>
    </source>
</evidence>
<evidence type="ECO:0000256" key="8">
    <source>
        <dbReference type="ARBA" id="ARBA00023139"/>
    </source>
</evidence>
<dbReference type="EC" id="5.2.1.8" evidence="11"/>
<feature type="domain" description="PpiC" evidence="13">
    <location>
        <begin position="157"/>
        <end position="247"/>
    </location>
</feature>
<dbReference type="SUPFAM" id="SSF109998">
    <property type="entry name" value="Triger factor/SurA peptide-binding domain-like"/>
    <property type="match status" value="1"/>
</dbReference>
<dbReference type="SUPFAM" id="SSF54534">
    <property type="entry name" value="FKBP-like"/>
    <property type="match status" value="1"/>
</dbReference>
<feature type="transmembrane region" description="Helical" evidence="12">
    <location>
        <begin position="12"/>
        <end position="30"/>
    </location>
</feature>
<evidence type="ECO:0000256" key="4">
    <source>
        <dbReference type="ARBA" id="ARBA00022475"/>
    </source>
</evidence>
<dbReference type="InterPro" id="IPR050245">
    <property type="entry name" value="PrsA_foldase"/>
</dbReference>
<name>A0ABW0LHA3_9BACI</name>
<dbReference type="Gene3D" id="3.10.50.40">
    <property type="match status" value="1"/>
</dbReference>
<evidence type="ECO:0000256" key="1">
    <source>
        <dbReference type="ARBA" id="ARBA00000971"/>
    </source>
</evidence>
<evidence type="ECO:0000256" key="2">
    <source>
        <dbReference type="ARBA" id="ARBA00004193"/>
    </source>
</evidence>
<dbReference type="GO" id="GO:0003755">
    <property type="term" value="F:peptidyl-prolyl cis-trans isomerase activity"/>
    <property type="evidence" value="ECO:0007669"/>
    <property type="project" value="UniProtKB-EC"/>
</dbReference>
<evidence type="ECO:0000256" key="9">
    <source>
        <dbReference type="ARBA" id="ARBA00023235"/>
    </source>
</evidence>
<keyword evidence="9 11" id="KW-0413">Isomerase</keyword>
<keyword evidence="7 11" id="KW-0472">Membrane</keyword>
<dbReference type="PANTHER" id="PTHR47245">
    <property type="entry name" value="PEPTIDYLPROLYL ISOMERASE"/>
    <property type="match status" value="1"/>
</dbReference>
<dbReference type="InterPro" id="IPR023059">
    <property type="entry name" value="Foldase_PrsA"/>
</dbReference>
<keyword evidence="12" id="KW-1133">Transmembrane helix</keyword>
<comment type="caution">
    <text evidence="14">The sequence shown here is derived from an EMBL/GenBank/DDBJ whole genome shotgun (WGS) entry which is preliminary data.</text>
</comment>
<evidence type="ECO:0000313" key="15">
    <source>
        <dbReference type="Proteomes" id="UP001596147"/>
    </source>
</evidence>
<organism evidence="14 15">
    <name type="scientific">Lederbergia graminis</name>
    <dbReference type="NCBI Taxonomy" id="735518"/>
    <lineage>
        <taxon>Bacteria</taxon>
        <taxon>Bacillati</taxon>
        <taxon>Bacillota</taxon>
        <taxon>Bacilli</taxon>
        <taxon>Bacillales</taxon>
        <taxon>Bacillaceae</taxon>
        <taxon>Lederbergia</taxon>
    </lineage>
</organism>
<keyword evidence="10" id="KW-0449">Lipoprotein</keyword>